<name>A0A7J6V4F1_THATH</name>
<keyword evidence="2" id="KW-0808">Transferase</keyword>
<dbReference type="EMBL" id="JABWDY010038329">
    <property type="protein sequence ID" value="KAF5179793.1"/>
    <property type="molecule type" value="Genomic_DNA"/>
</dbReference>
<dbReference type="GO" id="GO:0080043">
    <property type="term" value="F:quercetin 3-O-glucosyltransferase activity"/>
    <property type="evidence" value="ECO:0007669"/>
    <property type="project" value="TreeGrafter"/>
</dbReference>
<organism evidence="2 3">
    <name type="scientific">Thalictrum thalictroides</name>
    <name type="common">Rue-anemone</name>
    <name type="synonym">Anemone thalictroides</name>
    <dbReference type="NCBI Taxonomy" id="46969"/>
    <lineage>
        <taxon>Eukaryota</taxon>
        <taxon>Viridiplantae</taxon>
        <taxon>Streptophyta</taxon>
        <taxon>Embryophyta</taxon>
        <taxon>Tracheophyta</taxon>
        <taxon>Spermatophyta</taxon>
        <taxon>Magnoliopsida</taxon>
        <taxon>Ranunculales</taxon>
        <taxon>Ranunculaceae</taxon>
        <taxon>Thalictroideae</taxon>
        <taxon>Thalictrum</taxon>
    </lineage>
</organism>
<dbReference type="PANTHER" id="PTHR11926">
    <property type="entry name" value="GLUCOSYL/GLUCURONOSYL TRANSFERASES"/>
    <property type="match status" value="1"/>
</dbReference>
<sequence>MSKQPHILVVPLPAQGHIMPLMKFSHQLVDHGMKVTFVNIESNHKMMLSSLLLADKVEKEDSMIHLVSIPDGQIIDLETFINYISKPMSVHLEELIKKVNSSNDDKIDFVVTDPCIGGVLEVAEKLGINGASFWPASLGFLSLMFHFPKLVEAGDINENGKEIIKPRKYVLFQSIYLISVAFICFSGTDE</sequence>
<proteinExistence type="inferred from homology"/>
<dbReference type="Proteomes" id="UP000554482">
    <property type="component" value="Unassembled WGS sequence"/>
</dbReference>
<comment type="similarity">
    <text evidence="1">Belongs to the UDP-glycosyltransferase family.</text>
</comment>
<comment type="caution">
    <text evidence="2">The sequence shown here is derived from an EMBL/GenBank/DDBJ whole genome shotgun (WGS) entry which is preliminary data.</text>
</comment>
<protein>
    <submittedName>
        <fullName evidence="2">Glycosyltransferase</fullName>
    </submittedName>
</protein>
<reference evidence="2 3" key="1">
    <citation type="submission" date="2020-06" db="EMBL/GenBank/DDBJ databases">
        <title>Transcriptomic and genomic resources for Thalictrum thalictroides and T. hernandezii: Facilitating candidate gene discovery in an emerging model plant lineage.</title>
        <authorList>
            <person name="Arias T."/>
            <person name="Riano-Pachon D.M."/>
            <person name="Di Stilio V.S."/>
        </authorList>
    </citation>
    <scope>NUCLEOTIDE SEQUENCE [LARGE SCALE GENOMIC DNA]</scope>
    <source>
        <strain evidence="3">cv. WT478/WT964</strain>
        <tissue evidence="2">Leaves</tissue>
    </source>
</reference>
<evidence type="ECO:0000313" key="2">
    <source>
        <dbReference type="EMBL" id="KAF5179793.1"/>
    </source>
</evidence>
<dbReference type="Gene3D" id="3.40.50.2000">
    <property type="entry name" value="Glycogen Phosphorylase B"/>
    <property type="match status" value="1"/>
</dbReference>
<gene>
    <name evidence="2" type="ORF">FRX31_030619</name>
</gene>
<accession>A0A7J6V4F1</accession>
<evidence type="ECO:0000256" key="1">
    <source>
        <dbReference type="ARBA" id="ARBA00009995"/>
    </source>
</evidence>
<dbReference type="OrthoDB" id="5835829at2759"/>
<dbReference type="AlphaFoldDB" id="A0A7J6V4F1"/>
<dbReference type="SUPFAM" id="SSF53756">
    <property type="entry name" value="UDP-Glycosyltransferase/glycogen phosphorylase"/>
    <property type="match status" value="1"/>
</dbReference>
<dbReference type="PANTHER" id="PTHR11926:SF1412">
    <property type="entry name" value="UDP-GLYCOSYLTRANSFERASE 83A1-LIKE"/>
    <property type="match status" value="1"/>
</dbReference>
<dbReference type="GO" id="GO:0080044">
    <property type="term" value="F:quercetin 7-O-glucosyltransferase activity"/>
    <property type="evidence" value="ECO:0007669"/>
    <property type="project" value="TreeGrafter"/>
</dbReference>
<evidence type="ECO:0000313" key="3">
    <source>
        <dbReference type="Proteomes" id="UP000554482"/>
    </source>
</evidence>
<keyword evidence="3" id="KW-1185">Reference proteome</keyword>